<evidence type="ECO:0000256" key="7">
    <source>
        <dbReference type="ARBA" id="ARBA00023002"/>
    </source>
</evidence>
<comment type="similarity">
    <text evidence="3">Belongs to the prokaryotic molybdopterin-containing oxidoreductase family. NasA/NapA/NarB subfamily.</text>
</comment>
<feature type="domain" description="4Fe-4S Mo/W bis-MGD-type" evidence="11">
    <location>
        <begin position="1"/>
        <end position="56"/>
    </location>
</feature>
<evidence type="ECO:0000313" key="13">
    <source>
        <dbReference type="Proteomes" id="UP001620409"/>
    </source>
</evidence>
<reference evidence="12 13" key="1">
    <citation type="submission" date="2020-10" db="EMBL/GenBank/DDBJ databases">
        <title>Phylogeny of dyella-like bacteria.</title>
        <authorList>
            <person name="Fu J."/>
        </authorList>
    </citation>
    <scope>NUCLEOTIDE SEQUENCE [LARGE SCALE GENOMIC DNA]</scope>
    <source>
        <strain evidence="12 13">DHG40</strain>
    </source>
</reference>
<comment type="caution">
    <text evidence="12">The sequence shown here is derived from an EMBL/GenBank/DDBJ whole genome shotgun (WGS) entry which is preliminary data.</text>
</comment>
<dbReference type="InterPro" id="IPR009010">
    <property type="entry name" value="Asp_de-COase-like_dom_sf"/>
</dbReference>
<keyword evidence="5" id="KW-0500">Molybdenum</keyword>
<dbReference type="Gene3D" id="1.10.10.1100">
    <property type="entry name" value="BFD-like [2Fe-2S]-binding domain"/>
    <property type="match status" value="1"/>
</dbReference>
<evidence type="ECO:0000256" key="9">
    <source>
        <dbReference type="ARBA" id="ARBA00023014"/>
    </source>
</evidence>
<dbReference type="InterPro" id="IPR050123">
    <property type="entry name" value="Prok_molybdopt-oxidoreductase"/>
</dbReference>
<dbReference type="PANTHER" id="PTHR43105">
    <property type="entry name" value="RESPIRATORY NITRATE REDUCTASE"/>
    <property type="match status" value="1"/>
</dbReference>
<dbReference type="Pfam" id="PF01568">
    <property type="entry name" value="Molydop_binding"/>
    <property type="match status" value="1"/>
</dbReference>
<dbReference type="InterPro" id="IPR006656">
    <property type="entry name" value="Mopterin_OxRdtase"/>
</dbReference>
<dbReference type="Gene3D" id="3.40.228.10">
    <property type="entry name" value="Dimethylsulfoxide Reductase, domain 2"/>
    <property type="match status" value="1"/>
</dbReference>
<keyword evidence="6" id="KW-0479">Metal-binding</keyword>
<proteinExistence type="inferred from homology"/>
<dbReference type="InterPro" id="IPR006657">
    <property type="entry name" value="MoPterin_dinucl-bd_dom"/>
</dbReference>
<dbReference type="Pfam" id="PF00384">
    <property type="entry name" value="Molybdopterin"/>
    <property type="match status" value="1"/>
</dbReference>
<organism evidence="12 13">
    <name type="scientific">Dyella humi</name>
    <dbReference type="NCBI Taxonomy" id="1770547"/>
    <lineage>
        <taxon>Bacteria</taxon>
        <taxon>Pseudomonadati</taxon>
        <taxon>Pseudomonadota</taxon>
        <taxon>Gammaproteobacteria</taxon>
        <taxon>Lysobacterales</taxon>
        <taxon>Rhodanobacteraceae</taxon>
        <taxon>Dyella</taxon>
    </lineage>
</organism>
<dbReference type="InterPro" id="IPR027467">
    <property type="entry name" value="MopterinOxRdtase_cofactor_BS"/>
</dbReference>
<evidence type="ECO:0000256" key="2">
    <source>
        <dbReference type="ARBA" id="ARBA00001966"/>
    </source>
</evidence>
<dbReference type="InterPro" id="IPR006963">
    <property type="entry name" value="Mopterin_OxRdtase_4Fe-4S_dom"/>
</dbReference>
<evidence type="ECO:0000259" key="11">
    <source>
        <dbReference type="PROSITE" id="PS51669"/>
    </source>
</evidence>
<sequence>MTVATTCPYCGVGCGVLAHANADGSVHVEGDTQHQANHGRLCVKGSALGETVDLRGRLLHPMLRAPDGRLQRTNWDDALDRVAESFRRVIDQHGPDAVAFYVSGQLLTEDYYVVNKLAKGYIGTANIDTNSRLCMSSAVAGHKRAFGEDIVPGCYEDLEQAELIVLVGSNTAWCHPIVYQRIAKAKESGTPPRMVVIDPRHTATCESADLHLPVKPGTDVWLFNGLLAFLFQHGAMDARFVEAHTQGFAQALASAQADAGDPAEVARVCGVQLADLLNFYRWFARCERTVTLFSQGVNQSSSGTDKVNSIINCHLLTGRIGKPGMGPFSLTGQPNAMGGREVGGLANMLAAHMELDNPVHRQIVQSFWQSPRIADRPGLKAMDLFEAIGEGRVKAVWIMATNPVVSLPDADRVKQALARCEWVVSSDIVAQTDTNAYAHALLPALGWGEKDGTVTNSERRISRQRTFLPAPSEARADWQIVCEVAQRLGFAEGFQFDDAHAVFAEHARLTAYRNHDPGTNGEPAARRLLNLEGLAKLDREGYDAIQPVQWPVTANGEGTPRLLADGRYSHADGRARFIATPARMPVNATDLEYPLVLNTGRVRDQWHTMTRTGKAPRLTGHIPEPFVDMHPHDALRCGVREGELARVQSRWGGMVGRVKHSGGILAGNVFVPIHWNDQFASDARVGSVVNPVADPISGEPEFKHTPVSVEPFPVRWYGFALSRQLLAPDGLSYWTSIQGDRFRRYEIAHRERPSECSAWARAWLGVNDPDADWLEYEDRSTGIYRAAHMIDDRIESCAFLSSRPDLPARHWLASLFVRDQLEEADRIALLIGEPASPGAATGPMVCSCFGVGRNTICEVIRKQGLETPAQITAALRAGGNCGSCVPELKQLIAEVRAEVNA</sequence>
<evidence type="ECO:0000256" key="6">
    <source>
        <dbReference type="ARBA" id="ARBA00022723"/>
    </source>
</evidence>
<name>A0ABW8IKW5_9GAMM</name>
<keyword evidence="10" id="KW-0534">Nitrate assimilation</keyword>
<dbReference type="PROSITE" id="PS00551">
    <property type="entry name" value="MOLYBDOPTERIN_PROK_1"/>
    <property type="match status" value="1"/>
</dbReference>
<dbReference type="PANTHER" id="PTHR43105:SF9">
    <property type="entry name" value="NADPH-FE(3+) OXIDOREDUCTASE SUBUNIT ALPHA"/>
    <property type="match status" value="1"/>
</dbReference>
<keyword evidence="9" id="KW-0411">Iron-sulfur</keyword>
<dbReference type="InterPro" id="IPR041957">
    <property type="entry name" value="CT_Nitrate-R-NapA-like"/>
</dbReference>
<evidence type="ECO:0000256" key="1">
    <source>
        <dbReference type="ARBA" id="ARBA00001942"/>
    </source>
</evidence>
<evidence type="ECO:0000256" key="10">
    <source>
        <dbReference type="ARBA" id="ARBA00023063"/>
    </source>
</evidence>
<evidence type="ECO:0000256" key="8">
    <source>
        <dbReference type="ARBA" id="ARBA00023004"/>
    </source>
</evidence>
<dbReference type="SMART" id="SM00926">
    <property type="entry name" value="Molybdop_Fe4S4"/>
    <property type="match status" value="1"/>
</dbReference>
<dbReference type="Proteomes" id="UP001620409">
    <property type="component" value="Unassembled WGS sequence"/>
</dbReference>
<dbReference type="Gene3D" id="2.40.40.20">
    <property type="match status" value="1"/>
</dbReference>
<protein>
    <submittedName>
        <fullName evidence="12">Molybdopterin-dependent oxidoreductase</fullName>
    </submittedName>
</protein>
<evidence type="ECO:0000313" key="12">
    <source>
        <dbReference type="EMBL" id="MFK2855863.1"/>
    </source>
</evidence>
<dbReference type="EMBL" id="JADIKI010000023">
    <property type="protein sequence ID" value="MFK2855863.1"/>
    <property type="molecule type" value="Genomic_DNA"/>
</dbReference>
<dbReference type="SUPFAM" id="SSF53706">
    <property type="entry name" value="Formate dehydrogenase/DMSO reductase, domains 1-3"/>
    <property type="match status" value="1"/>
</dbReference>
<dbReference type="InterPro" id="IPR007419">
    <property type="entry name" value="BFD-like_2Fe2S-bd_dom"/>
</dbReference>
<evidence type="ECO:0000256" key="3">
    <source>
        <dbReference type="ARBA" id="ARBA00008747"/>
    </source>
</evidence>
<keyword evidence="4" id="KW-0004">4Fe-4S</keyword>
<dbReference type="CDD" id="cd02754">
    <property type="entry name" value="MopB_Nitrate-R-NapA-like"/>
    <property type="match status" value="1"/>
</dbReference>
<evidence type="ECO:0000256" key="5">
    <source>
        <dbReference type="ARBA" id="ARBA00022505"/>
    </source>
</evidence>
<dbReference type="Pfam" id="PF04324">
    <property type="entry name" value="Fer2_BFD"/>
    <property type="match status" value="1"/>
</dbReference>
<comment type="cofactor">
    <cofactor evidence="2">
        <name>[4Fe-4S] cluster</name>
        <dbReference type="ChEBI" id="CHEBI:49883"/>
    </cofactor>
</comment>
<keyword evidence="8" id="KW-0408">Iron</keyword>
<dbReference type="RefSeq" id="WP_380013497.1">
    <property type="nucleotide sequence ID" value="NZ_JADIKI010000023.1"/>
</dbReference>
<keyword evidence="13" id="KW-1185">Reference proteome</keyword>
<dbReference type="SUPFAM" id="SSF50692">
    <property type="entry name" value="ADC-like"/>
    <property type="match status" value="1"/>
</dbReference>
<dbReference type="Pfam" id="PF04879">
    <property type="entry name" value="Molybdop_Fe4S4"/>
    <property type="match status" value="1"/>
</dbReference>
<dbReference type="Gene3D" id="2.20.25.90">
    <property type="entry name" value="ADC-like domains"/>
    <property type="match status" value="1"/>
</dbReference>
<dbReference type="PROSITE" id="PS51669">
    <property type="entry name" value="4FE4S_MOW_BIS_MGD"/>
    <property type="match status" value="1"/>
</dbReference>
<dbReference type="InterPro" id="IPR041854">
    <property type="entry name" value="BFD-like_2Fe2S-bd_dom_sf"/>
</dbReference>
<keyword evidence="7" id="KW-0560">Oxidoreductase</keyword>
<comment type="cofactor">
    <cofactor evidence="1">
        <name>Mo-bis(molybdopterin guanine dinucleotide)</name>
        <dbReference type="ChEBI" id="CHEBI:60539"/>
    </cofactor>
</comment>
<evidence type="ECO:0000256" key="4">
    <source>
        <dbReference type="ARBA" id="ARBA00022485"/>
    </source>
</evidence>
<accession>A0ABW8IKW5</accession>
<gene>
    <name evidence="12" type="ORF">ISP18_14770</name>
</gene>
<dbReference type="Gene3D" id="3.40.50.740">
    <property type="match status" value="1"/>
</dbReference>
<dbReference type="CDD" id="cd02791">
    <property type="entry name" value="MopB_CT_Nitrate-R-NapA-like"/>
    <property type="match status" value="1"/>
</dbReference>